<evidence type="ECO:0000256" key="7">
    <source>
        <dbReference type="ARBA" id="ARBA00023237"/>
    </source>
</evidence>
<dbReference type="InterPro" id="IPR051906">
    <property type="entry name" value="TolC-like"/>
</dbReference>
<comment type="similarity">
    <text evidence="2">Belongs to the outer membrane factor (OMF) (TC 1.B.17) family.</text>
</comment>
<comment type="subcellular location">
    <subcellularLocation>
        <location evidence="1">Cell outer membrane</location>
    </subcellularLocation>
</comment>
<gene>
    <name evidence="10" type="primary">bepC</name>
    <name evidence="10" type="ORF">PbB2_03119</name>
</gene>
<feature type="signal peptide" evidence="9">
    <location>
        <begin position="1"/>
        <end position="26"/>
    </location>
</feature>
<dbReference type="PANTHER" id="PTHR30026">
    <property type="entry name" value="OUTER MEMBRANE PROTEIN TOLC"/>
    <property type="match status" value="1"/>
</dbReference>
<dbReference type="Gene3D" id="1.20.1600.10">
    <property type="entry name" value="Outer membrane efflux proteins (OEP)"/>
    <property type="match status" value="1"/>
</dbReference>
<evidence type="ECO:0000256" key="9">
    <source>
        <dbReference type="SAM" id="SignalP"/>
    </source>
</evidence>
<dbReference type="GO" id="GO:0009279">
    <property type="term" value="C:cell outer membrane"/>
    <property type="evidence" value="ECO:0007669"/>
    <property type="project" value="UniProtKB-SubCell"/>
</dbReference>
<evidence type="ECO:0000256" key="5">
    <source>
        <dbReference type="ARBA" id="ARBA00022692"/>
    </source>
</evidence>
<accession>A0A2P2EED5</accession>
<sequence>MKKIENAALFALGLVAFAAHTTPSIAQTLPEAVTLALQTNPGLEAQRASLRALGQRRVQANAQRRMTIAGEATYADQTAWTRSINSAGVISGRIESNTTPTTYGITASQPIWLAGRVKAAMSLADAQIAQADARLAASELAVMRDVVIAYADLRRDLRALEIRRQNLATLNRQLEAVRARFDVGDVTKTDVAQVEARQAASKTALAAAEAAVDASRSAIERLIGQAPTILTPEIKEVVGPGSLDQALVLARANNPDLAAIRLGETIALAGAKVIEAENRPRLTVQASQGWGENSSFDGNRSGSTAITARLSVPIFTGGLVSSRVTEALGNANAARYSAVDGERQISERTTNAWNQIKIARIAVAASAEQVKAAQIAFDGAELEQSVGLRTTLDVLIQQQELLEAQLAEARAIRDLQAATIALAAITGNLKPADLEATSATVKKPATVWPTPPEVPLMAVETALSVVPLPSVVSQKAADRAGGRPQTAPPKK</sequence>
<dbReference type="InterPro" id="IPR003423">
    <property type="entry name" value="OMP_efflux"/>
</dbReference>
<protein>
    <submittedName>
        <fullName evidence="10">Outer membrane efflux protein BepC</fullName>
    </submittedName>
</protein>
<comment type="caution">
    <text evidence="10">The sequence shown here is derived from an EMBL/GenBank/DDBJ whole genome shotgun (WGS) entry which is preliminary data.</text>
</comment>
<dbReference type="RefSeq" id="WP_192576394.1">
    <property type="nucleotide sequence ID" value="NZ_BFBR01000014.1"/>
</dbReference>
<keyword evidence="3" id="KW-0813">Transport</keyword>
<dbReference type="EMBL" id="BFBR01000014">
    <property type="protein sequence ID" value="GBF59419.1"/>
    <property type="molecule type" value="Genomic_DNA"/>
</dbReference>
<keyword evidence="9" id="KW-0732">Signal</keyword>
<keyword evidence="11" id="KW-1185">Reference proteome</keyword>
<dbReference type="Proteomes" id="UP000245086">
    <property type="component" value="Unassembled WGS sequence"/>
</dbReference>
<dbReference type="GO" id="GO:1990281">
    <property type="term" value="C:efflux pump complex"/>
    <property type="evidence" value="ECO:0007669"/>
    <property type="project" value="TreeGrafter"/>
</dbReference>
<dbReference type="NCBIfam" id="TIGR01844">
    <property type="entry name" value="type_I_sec_TolC"/>
    <property type="match status" value="1"/>
</dbReference>
<organism evidence="10 11">
    <name type="scientific">Candidatus Phycosocius bacilliformis</name>
    <dbReference type="NCBI Taxonomy" id="1445552"/>
    <lineage>
        <taxon>Bacteria</taxon>
        <taxon>Pseudomonadati</taxon>
        <taxon>Pseudomonadota</taxon>
        <taxon>Alphaproteobacteria</taxon>
        <taxon>Caulobacterales</taxon>
        <taxon>Caulobacterales incertae sedis</taxon>
        <taxon>Candidatus Phycosocius</taxon>
    </lineage>
</organism>
<reference evidence="10 11" key="1">
    <citation type="journal article" date="2018" name="Genome Announc.">
        <title>Draft Genome Sequence of "Candidatus Phycosocius bacilliformis," an Alphaproteobacterial Ectosymbiont of the Hydrocarbon-Producing Green Alga Botryococcus braunii.</title>
        <authorList>
            <person name="Tanabe Y."/>
            <person name="Yamaguchi H."/>
            <person name="Watanabe M.M."/>
        </authorList>
    </citation>
    <scope>NUCLEOTIDE SEQUENCE [LARGE SCALE GENOMIC DNA]</scope>
    <source>
        <strain evidence="10 11">BOTRYCO-2</strain>
    </source>
</reference>
<keyword evidence="5" id="KW-0812">Transmembrane</keyword>
<keyword evidence="6" id="KW-0472">Membrane</keyword>
<evidence type="ECO:0000313" key="11">
    <source>
        <dbReference type="Proteomes" id="UP000245086"/>
    </source>
</evidence>
<evidence type="ECO:0000256" key="2">
    <source>
        <dbReference type="ARBA" id="ARBA00007613"/>
    </source>
</evidence>
<evidence type="ECO:0000256" key="6">
    <source>
        <dbReference type="ARBA" id="ARBA00023136"/>
    </source>
</evidence>
<dbReference type="InterPro" id="IPR010130">
    <property type="entry name" value="T1SS_OMP_TolC"/>
</dbReference>
<dbReference type="GO" id="GO:0015288">
    <property type="term" value="F:porin activity"/>
    <property type="evidence" value="ECO:0007669"/>
    <property type="project" value="TreeGrafter"/>
</dbReference>
<keyword evidence="8" id="KW-0175">Coiled coil</keyword>
<feature type="coiled-coil region" evidence="8">
    <location>
        <begin position="150"/>
        <end position="180"/>
    </location>
</feature>
<dbReference type="Pfam" id="PF02321">
    <property type="entry name" value="OEP"/>
    <property type="match status" value="2"/>
</dbReference>
<evidence type="ECO:0000256" key="4">
    <source>
        <dbReference type="ARBA" id="ARBA00022452"/>
    </source>
</evidence>
<feature type="chain" id="PRO_5015185420" evidence="9">
    <location>
        <begin position="27"/>
        <end position="491"/>
    </location>
</feature>
<dbReference type="GO" id="GO:0015562">
    <property type="term" value="F:efflux transmembrane transporter activity"/>
    <property type="evidence" value="ECO:0007669"/>
    <property type="project" value="InterPro"/>
</dbReference>
<evidence type="ECO:0000256" key="8">
    <source>
        <dbReference type="SAM" id="Coils"/>
    </source>
</evidence>
<evidence type="ECO:0000256" key="3">
    <source>
        <dbReference type="ARBA" id="ARBA00022448"/>
    </source>
</evidence>
<keyword evidence="7" id="KW-0998">Cell outer membrane</keyword>
<keyword evidence="4" id="KW-1134">Transmembrane beta strand</keyword>
<proteinExistence type="inferred from homology"/>
<dbReference type="SUPFAM" id="SSF56954">
    <property type="entry name" value="Outer membrane efflux proteins (OEP)"/>
    <property type="match status" value="1"/>
</dbReference>
<dbReference type="AlphaFoldDB" id="A0A2P2EED5"/>
<dbReference type="PANTHER" id="PTHR30026:SF22">
    <property type="entry name" value="OUTER MEMBRANE EFFLUX PROTEIN"/>
    <property type="match status" value="1"/>
</dbReference>
<evidence type="ECO:0000256" key="1">
    <source>
        <dbReference type="ARBA" id="ARBA00004442"/>
    </source>
</evidence>
<name>A0A2P2EED5_9PROT</name>
<evidence type="ECO:0000313" key="10">
    <source>
        <dbReference type="EMBL" id="GBF59419.1"/>
    </source>
</evidence>